<dbReference type="GO" id="GO:0005576">
    <property type="term" value="C:extracellular region"/>
    <property type="evidence" value="ECO:0007669"/>
    <property type="project" value="UniProtKB-SubCell"/>
</dbReference>
<dbReference type="SUPFAM" id="SSF49478">
    <property type="entry name" value="Cna protein B-type domain"/>
    <property type="match status" value="1"/>
</dbReference>
<name>A0A075V6J8_9PSEU</name>
<keyword evidence="6" id="KW-1133">Transmembrane helix</keyword>
<dbReference type="STRING" id="208439.AJAP_36420"/>
<evidence type="ECO:0000256" key="3">
    <source>
        <dbReference type="ARBA" id="ARBA00022525"/>
    </source>
</evidence>
<keyword evidence="6" id="KW-0472">Membrane</keyword>
<evidence type="ECO:0000313" key="10">
    <source>
        <dbReference type="Proteomes" id="UP000028492"/>
    </source>
</evidence>
<dbReference type="KEGG" id="aja:AJAP_36420"/>
<dbReference type="InterPro" id="IPR033764">
    <property type="entry name" value="Sdr_B"/>
</dbReference>
<feature type="domain" description="NOMO second beta-sandwich" evidence="8">
    <location>
        <begin position="344"/>
        <end position="422"/>
    </location>
</feature>
<dbReference type="Pfam" id="PF22904">
    <property type="entry name" value="NOMO1-like_2nd"/>
    <property type="match status" value="1"/>
</dbReference>
<reference evidence="9 10" key="1">
    <citation type="journal article" date="2014" name="J. Biotechnol.">
        <title>Complete genome sequence of the actinobacterium Amycolatopsis japonica MG417-CF17(T) (=DSM 44213T) producing (S,S)-N,N'-ethylenediaminedisuccinic acid.</title>
        <authorList>
            <person name="Stegmann E."/>
            <person name="Albersmeier A."/>
            <person name="Spohn M."/>
            <person name="Gert H."/>
            <person name="Weber T."/>
            <person name="Wohlleben W."/>
            <person name="Kalinowski J."/>
            <person name="Ruckert C."/>
        </authorList>
    </citation>
    <scope>NUCLEOTIDE SEQUENCE [LARGE SCALE GENOMIC DNA]</scope>
    <source>
        <strain evidence="10">MG417-CF17 (DSM 44213)</strain>
    </source>
</reference>
<keyword evidence="6" id="KW-0812">Transmembrane</keyword>
<organism evidence="9 10">
    <name type="scientific">Amycolatopsis japonica</name>
    <dbReference type="NCBI Taxonomy" id="208439"/>
    <lineage>
        <taxon>Bacteria</taxon>
        <taxon>Bacillati</taxon>
        <taxon>Actinomycetota</taxon>
        <taxon>Actinomycetes</taxon>
        <taxon>Pseudonocardiales</taxon>
        <taxon>Pseudonocardiaceae</taxon>
        <taxon>Amycolatopsis</taxon>
        <taxon>Amycolatopsis japonica group</taxon>
    </lineage>
</organism>
<dbReference type="AlphaFoldDB" id="A0A075V6J8"/>
<dbReference type="RefSeq" id="WP_228694739.1">
    <property type="nucleotide sequence ID" value="NZ_CP008953.1"/>
</dbReference>
<dbReference type="Proteomes" id="UP000028492">
    <property type="component" value="Chromosome"/>
</dbReference>
<dbReference type="Gene3D" id="2.60.40.10">
    <property type="entry name" value="Immunoglobulins"/>
    <property type="match status" value="2"/>
</dbReference>
<evidence type="ECO:0000259" key="8">
    <source>
        <dbReference type="Pfam" id="PF22904"/>
    </source>
</evidence>
<protein>
    <submittedName>
        <fullName evidence="9">Uncharacterized protein</fullName>
    </submittedName>
</protein>
<evidence type="ECO:0000256" key="2">
    <source>
        <dbReference type="ARBA" id="ARBA00007257"/>
    </source>
</evidence>
<gene>
    <name evidence="9" type="ORF">AJAP_36420</name>
</gene>
<comment type="subcellular location">
    <subcellularLocation>
        <location evidence="1">Secreted</location>
    </subcellularLocation>
</comment>
<dbReference type="Pfam" id="PF17210">
    <property type="entry name" value="SdrD_B"/>
    <property type="match status" value="1"/>
</dbReference>
<dbReference type="HOGENOM" id="CLU_475576_0_0_11"/>
<dbReference type="InterPro" id="IPR013783">
    <property type="entry name" value="Ig-like_fold"/>
</dbReference>
<proteinExistence type="inferred from homology"/>
<feature type="domain" description="SD-repeat containing protein B" evidence="7">
    <location>
        <begin position="133"/>
        <end position="199"/>
    </location>
</feature>
<sequence length="514" mass="53901">MAPKPQAERAQVEASVVFEKTSYRTDEDVRFTFKIKNVGATRATGLWVSQSFSEPTDLVVPLESGWGPFTVGKGGKNLEPGDSFELPVTGKIRDIAKDTTVVQGIIFDQTGFGVGKFSAEAKVTKETSRVAGVVYGDKNGNGGLDDGEKLGGITVTLQYNNGPTKYTATSDADGRIEFGDLPAAEYHLGGEEIKGWHFPSESVRVGQNTKDLLIRGVPPLNGALKASMAFTQDSYKPGELAHVSVTLTNSGSIPLTGIVSGCDRYGADWALKGGESWGDLGNRGKGVTIAPGETRKIDVSEKVPDAALNRGFVSVSCDFGYREVDIDGHAQARDQAAVPGGFATVVGDVVHVVGQGEPKGVGGVKVVLVSDGKCPVIGERTTDAEGRFEFRKVVPGPEYKLYFLTPQGWRIRGENPMQIQVTGPEDKPFPIRTLAETGEAPAPTVPTQPADCGKTETPAPTTTPAGQGSGGGQGGSGLASTGADVIWLGALALAALGLGAVLVFGARRRRQPAE</sequence>
<feature type="compositionally biased region" description="Low complexity" evidence="5">
    <location>
        <begin position="457"/>
        <end position="466"/>
    </location>
</feature>
<dbReference type="PANTHER" id="PTHR36108:SF13">
    <property type="entry name" value="COLOSSIN-B-RELATED"/>
    <property type="match status" value="1"/>
</dbReference>
<accession>A0A075V6J8</accession>
<dbReference type="GO" id="GO:0005975">
    <property type="term" value="P:carbohydrate metabolic process"/>
    <property type="evidence" value="ECO:0007669"/>
    <property type="project" value="UniProtKB-ARBA"/>
</dbReference>
<evidence type="ECO:0000256" key="6">
    <source>
        <dbReference type="SAM" id="Phobius"/>
    </source>
</evidence>
<feature type="region of interest" description="Disordered" evidence="5">
    <location>
        <begin position="437"/>
        <end position="478"/>
    </location>
</feature>
<feature type="transmembrane region" description="Helical" evidence="6">
    <location>
        <begin position="485"/>
        <end position="506"/>
    </location>
</feature>
<evidence type="ECO:0000259" key="7">
    <source>
        <dbReference type="Pfam" id="PF17210"/>
    </source>
</evidence>
<evidence type="ECO:0000313" key="9">
    <source>
        <dbReference type="EMBL" id="AIG80086.1"/>
    </source>
</evidence>
<dbReference type="InterPro" id="IPR055074">
    <property type="entry name" value="NOMO1-3_2nd"/>
</dbReference>
<dbReference type="PANTHER" id="PTHR36108">
    <property type="entry name" value="COLOSSIN-B-RELATED"/>
    <property type="match status" value="1"/>
</dbReference>
<keyword evidence="10" id="KW-1185">Reference proteome</keyword>
<dbReference type="eggNOG" id="COG3170">
    <property type="taxonomic scope" value="Bacteria"/>
</dbReference>
<dbReference type="SUPFAM" id="SSF117074">
    <property type="entry name" value="Hypothetical protein PA1324"/>
    <property type="match status" value="1"/>
</dbReference>
<evidence type="ECO:0000256" key="1">
    <source>
        <dbReference type="ARBA" id="ARBA00004613"/>
    </source>
</evidence>
<evidence type="ECO:0000256" key="5">
    <source>
        <dbReference type="SAM" id="MobiDB-lite"/>
    </source>
</evidence>
<keyword evidence="4" id="KW-0732">Signal</keyword>
<dbReference type="EMBL" id="CP008953">
    <property type="protein sequence ID" value="AIG80086.1"/>
    <property type="molecule type" value="Genomic_DNA"/>
</dbReference>
<keyword evidence="3" id="KW-0964">Secreted</keyword>
<comment type="similarity">
    <text evidence="2">Belongs to the serine-aspartate repeat-containing protein (SDr) family.</text>
</comment>
<feature type="compositionally biased region" description="Gly residues" evidence="5">
    <location>
        <begin position="467"/>
        <end position="477"/>
    </location>
</feature>
<evidence type="ECO:0000256" key="4">
    <source>
        <dbReference type="ARBA" id="ARBA00022729"/>
    </source>
</evidence>